<sequence length="54" mass="6141">MVKKIGRPTNDPKPNKLTVKVSNETLNILDDYCKRNNKTRAEGIRDGLNSLKDK</sequence>
<name>A0A8S5MF35_9CAUD</name>
<reference evidence="1" key="1">
    <citation type="journal article" date="2021" name="Proc. Natl. Acad. Sci. U.S.A.">
        <title>A Catalog of Tens of Thousands of Viruses from Human Metagenomes Reveals Hidden Associations with Chronic Diseases.</title>
        <authorList>
            <person name="Tisza M.J."/>
            <person name="Buck C.B."/>
        </authorList>
    </citation>
    <scope>NUCLEOTIDE SEQUENCE</scope>
    <source>
        <strain evidence="1">CtmAU6</strain>
    </source>
</reference>
<dbReference type="EMBL" id="BK014889">
    <property type="protein sequence ID" value="DAD80878.1"/>
    <property type="molecule type" value="Genomic_DNA"/>
</dbReference>
<accession>A0A8S5MF35</accession>
<evidence type="ECO:0008006" key="2">
    <source>
        <dbReference type="Google" id="ProtNLM"/>
    </source>
</evidence>
<evidence type="ECO:0000313" key="1">
    <source>
        <dbReference type="EMBL" id="DAD80878.1"/>
    </source>
</evidence>
<proteinExistence type="predicted"/>
<organism evidence="1">
    <name type="scientific">Siphoviridae sp. ctmAU6</name>
    <dbReference type="NCBI Taxonomy" id="2826451"/>
    <lineage>
        <taxon>Viruses</taxon>
        <taxon>Duplodnaviria</taxon>
        <taxon>Heunggongvirae</taxon>
        <taxon>Uroviricota</taxon>
        <taxon>Caudoviricetes</taxon>
    </lineage>
</organism>
<protein>
    <recommendedName>
        <fullName evidence="2">Ribbon-helix-helix protein CopG domain-containing protein</fullName>
    </recommendedName>
</protein>